<keyword evidence="1" id="KW-0064">Aspartyl protease</keyword>
<keyword evidence="1" id="KW-0645">Protease</keyword>
<feature type="compositionally biased region" description="Low complexity" evidence="2">
    <location>
        <begin position="915"/>
        <end position="933"/>
    </location>
</feature>
<dbReference type="PROSITE" id="PS50994">
    <property type="entry name" value="INTEGRASE"/>
    <property type="match status" value="1"/>
</dbReference>
<feature type="region of interest" description="Disordered" evidence="2">
    <location>
        <begin position="244"/>
        <end position="271"/>
    </location>
</feature>
<feature type="compositionally biased region" description="Polar residues" evidence="2">
    <location>
        <begin position="716"/>
        <end position="743"/>
    </location>
</feature>
<dbReference type="CDD" id="cd09272">
    <property type="entry name" value="RNase_HI_RT_Ty1"/>
    <property type="match status" value="1"/>
</dbReference>
<dbReference type="OrthoDB" id="418757at2759"/>
<dbReference type="EMBL" id="GL832960">
    <property type="protein sequence ID" value="EGD82185.1"/>
    <property type="molecule type" value="Genomic_DNA"/>
</dbReference>
<evidence type="ECO:0000256" key="1">
    <source>
        <dbReference type="ARBA" id="ARBA00022750"/>
    </source>
</evidence>
<dbReference type="SUPFAM" id="SSF56672">
    <property type="entry name" value="DNA/RNA polymerases"/>
    <property type="match status" value="1"/>
</dbReference>
<accession>F2U3J1</accession>
<keyword evidence="5" id="KW-1185">Reference proteome</keyword>
<evidence type="ECO:0000313" key="4">
    <source>
        <dbReference type="EMBL" id="EGD82185.1"/>
    </source>
</evidence>
<dbReference type="eggNOG" id="KOG0017">
    <property type="taxonomic scope" value="Eukaryota"/>
</dbReference>
<organism evidence="5">
    <name type="scientific">Salpingoeca rosetta (strain ATCC 50818 / BSB-021)</name>
    <dbReference type="NCBI Taxonomy" id="946362"/>
    <lineage>
        <taxon>Eukaryota</taxon>
        <taxon>Choanoflagellata</taxon>
        <taxon>Craspedida</taxon>
        <taxon>Salpingoecidae</taxon>
        <taxon>Salpingoeca</taxon>
    </lineage>
</organism>
<dbReference type="SUPFAM" id="SSF53098">
    <property type="entry name" value="Ribonuclease H-like"/>
    <property type="match status" value="1"/>
</dbReference>
<feature type="compositionally biased region" description="Polar residues" evidence="2">
    <location>
        <begin position="244"/>
        <end position="261"/>
    </location>
</feature>
<feature type="region of interest" description="Disordered" evidence="2">
    <location>
        <begin position="187"/>
        <end position="220"/>
    </location>
</feature>
<dbReference type="PANTHER" id="PTHR11439:SF483">
    <property type="entry name" value="PEPTIDE SYNTHASE GLIP-LIKE, PUTATIVE (AFU_ORTHOLOGUE AFUA_3G12920)-RELATED"/>
    <property type="match status" value="1"/>
</dbReference>
<feature type="compositionally biased region" description="Polar residues" evidence="2">
    <location>
        <begin position="812"/>
        <end position="871"/>
    </location>
</feature>
<sequence length="1468" mass="163501">MEGLQVPKFDGKAESLKDFTAHFKLYLKQTCPGAEGVLEGKEVTQDQEERAHVSIMQALRGCNSTAAKGALAQPDARTAWQVLIKYYNRPEDDVKKSRHIINCINSVRVRPDDTADEYATRIYQAIDKLSTAYDMRESRTLEEIFSLFIFSLFHDSKPKQFGNEIKSPTSTVHQFVDLILSSNPALEDTVSDHSGTEQMLKIARPRRPERTRSDRQLKRKKSRCPHCGKYCFHREEDCYHNPNRSMQSGFKHQSGGSRNNQPRPPHQQHKPDFTFKILRTPQQLPFSEHLVGLDSQSSVHIFSDPTYFTHRVILQQPAVVRGLGGTVEVHETGTVSLKVRVGSEEKVINVRDVLFLPTMGFNILSAGRLVDAGVTVKLNGESPRVEYRDLCLQLHMHGTTYYLKAEPLHKAQACLAVQTLHTWHRRLGHRSLTDVAKLLDDNGISYQQHHRDQIQPCTQCMPYKIQRKPVRKAADDHSTEPGGRLHGDLQGPFPSAAKTHKYVLFVVDEKTRYADTMVISKKSDAPTALRQLVATTAIPIDRGALLQVDADPVFKSSIFAATARQLGVTVRFSPPYTHQHNGMAERAWRTVKEMAASMLAASAIPPQQQPDFTCAAIQHASNVYNYVVHTSLGSPPYTALTGRPPPLSSLRVFGCPCVIYDDVKSDKGALPARGAAGHYIGYDPRCNGHKIFVSGTQRTRSGINVDFVECHQQQPTGALQVHGHQQQPTGALQAHGHQQQPTGALQAHDHQQQPTGALQAHGHQQQPTGALQAHGHQQQPTWRTAGRVVCLEQHRTSDRPITKAGSPLQAHGHQQQPTGALQAHGHQQQPTGALQAHGHQQQPTGALQAHGHQQQPTGALQAHGHQQQPTGALQAHGHQQQPDGQQRQQLQGHDQTTADLVPTVLAEREICLQPQQHEPQQQHQQHAQQQPQQLRRSGRIRTPVEKLCLTATTANDPPRTWQMAMKGRDRQRWLDAFEEEWGKMLQFGAFDVVDSRQLSIPTQPIPSKLVLTSKQLVDGTTKRKVRLVCCGNRQDVGTFDDVFAPTTRIDAVRTFLAVTTFKRWHLHQYDVTSAFLHAQIDVQGVYVRPPSAANLPDGSLLRLKKSLYGLRQAPRLWYNSIWQTIKESGLRRLASDACVFVGEDCMLCVHVDDFLIAAGTIDRVRHVAASLSAHYHLKHLGPAKQYLNININYDRDAGTMTLTQQHYVHHLLQQHGLQTCRPKDTTLPTNFKLDATTAAETVDVKQFQHIVGSLLYLAGCTRPDVAYAATALARAVRQPTAIHQHAAKHVMKYLRGTSGLGITYSATSAPTLQLRGFSDASHLTDTTTSRGHAGHLFTLVGGPISWSSRRLSLATASTAETEYVSIARASHSAVYLRQFLNELGYTLPPTTIVTDNQPAIAIATNRVTKLRTKHIRLRFHIVRELVEDNVIELTYEPGRTLLADMLTKPLPRPALVLCRDQVLAVVPV</sequence>
<feature type="compositionally biased region" description="Polar residues" evidence="2">
    <location>
        <begin position="752"/>
        <end position="782"/>
    </location>
</feature>
<dbReference type="InParanoid" id="F2U3J1"/>
<dbReference type="InterPro" id="IPR043502">
    <property type="entry name" value="DNA/RNA_pol_sf"/>
</dbReference>
<gene>
    <name evidence="4" type="ORF">PTSG_11936</name>
</gene>
<dbReference type="GO" id="GO:0004190">
    <property type="term" value="F:aspartic-type endopeptidase activity"/>
    <property type="evidence" value="ECO:0007669"/>
    <property type="project" value="UniProtKB-KW"/>
</dbReference>
<dbReference type="Pfam" id="PF22936">
    <property type="entry name" value="Pol_BBD"/>
    <property type="match status" value="1"/>
</dbReference>
<reference evidence="4" key="1">
    <citation type="submission" date="2009-08" db="EMBL/GenBank/DDBJ databases">
        <title>Annotation of Salpingoeca rosetta.</title>
        <authorList>
            <consortium name="The Broad Institute Genome Sequencing Platform"/>
            <person name="Russ C."/>
            <person name="Cuomo C."/>
            <person name="Burger G."/>
            <person name="Gray M.W."/>
            <person name="Holland P.W.H."/>
            <person name="King N."/>
            <person name="Lang F.B.F."/>
            <person name="Roger A.J."/>
            <person name="Ruiz-Trillo I."/>
            <person name="Young S.K."/>
            <person name="Zeng Q."/>
            <person name="Gargeya S."/>
            <person name="Alvarado L."/>
            <person name="Berlin A."/>
            <person name="Chapman S.B."/>
            <person name="Chen Z."/>
            <person name="Freedman E."/>
            <person name="Gellesch M."/>
            <person name="Goldberg J."/>
            <person name="Griggs A."/>
            <person name="Gujja S."/>
            <person name="Heilman E."/>
            <person name="Heiman D."/>
            <person name="Howarth C."/>
            <person name="Mehta T."/>
            <person name="Neiman D."/>
            <person name="Pearson M."/>
            <person name="Roberts A."/>
            <person name="Saif S."/>
            <person name="Shea T."/>
            <person name="Shenoy N."/>
            <person name="Sisk P."/>
            <person name="Stolte C."/>
            <person name="Sykes S."/>
            <person name="White J."/>
            <person name="Yandava C."/>
            <person name="Haas B."/>
            <person name="Nusbaum C."/>
            <person name="Birren B."/>
        </authorList>
    </citation>
    <scope>NUCLEOTIDE SEQUENCE [LARGE SCALE GENOMIC DNA]</scope>
    <source>
        <strain evidence="4">ATCC 50818</strain>
    </source>
</reference>
<feature type="region of interest" description="Disordered" evidence="2">
    <location>
        <begin position="797"/>
        <end position="894"/>
    </location>
</feature>
<name>F2U3J1_SALR5</name>
<protein>
    <recommendedName>
        <fullName evidence="3">Integrase catalytic domain-containing protein</fullName>
    </recommendedName>
</protein>
<dbReference type="InterPro" id="IPR036397">
    <property type="entry name" value="RNaseH_sf"/>
</dbReference>
<dbReference type="OMA" id="RHIINCI"/>
<dbReference type="Gene3D" id="3.30.420.10">
    <property type="entry name" value="Ribonuclease H-like superfamily/Ribonuclease H"/>
    <property type="match status" value="1"/>
</dbReference>
<feature type="compositionally biased region" description="Low complexity" evidence="2">
    <location>
        <begin position="874"/>
        <end position="894"/>
    </location>
</feature>
<dbReference type="KEGG" id="sre:PTSG_11936"/>
<dbReference type="Pfam" id="PF00665">
    <property type="entry name" value="rve"/>
    <property type="match status" value="1"/>
</dbReference>
<dbReference type="InterPro" id="IPR054722">
    <property type="entry name" value="PolX-like_BBD"/>
</dbReference>
<feature type="region of interest" description="Disordered" evidence="2">
    <location>
        <begin position="915"/>
        <end position="940"/>
    </location>
</feature>
<feature type="region of interest" description="Disordered" evidence="2">
    <location>
        <begin position="716"/>
        <end position="782"/>
    </location>
</feature>
<feature type="domain" description="Integrase catalytic" evidence="3">
    <location>
        <begin position="477"/>
        <end position="644"/>
    </location>
</feature>
<dbReference type="InterPro" id="IPR012337">
    <property type="entry name" value="RNaseH-like_sf"/>
</dbReference>
<dbReference type="GeneID" id="16076954"/>
<dbReference type="Proteomes" id="UP000007799">
    <property type="component" value="Unassembled WGS sequence"/>
</dbReference>
<dbReference type="RefSeq" id="XP_004996368.1">
    <property type="nucleotide sequence ID" value="XM_004996311.1"/>
</dbReference>
<evidence type="ECO:0000256" key="2">
    <source>
        <dbReference type="SAM" id="MobiDB-lite"/>
    </source>
</evidence>
<dbReference type="GO" id="GO:0015074">
    <property type="term" value="P:DNA integration"/>
    <property type="evidence" value="ECO:0007669"/>
    <property type="project" value="InterPro"/>
</dbReference>
<dbReference type="GO" id="GO:0003676">
    <property type="term" value="F:nucleic acid binding"/>
    <property type="evidence" value="ECO:0007669"/>
    <property type="project" value="InterPro"/>
</dbReference>
<keyword evidence="1" id="KW-0378">Hydrolase</keyword>
<dbReference type="Pfam" id="PF07727">
    <property type="entry name" value="RVT_2"/>
    <property type="match status" value="1"/>
</dbReference>
<dbReference type="PANTHER" id="PTHR11439">
    <property type="entry name" value="GAG-POL-RELATED RETROTRANSPOSON"/>
    <property type="match status" value="1"/>
</dbReference>
<feature type="compositionally biased region" description="Basic and acidic residues" evidence="2">
    <location>
        <begin position="206"/>
        <end position="216"/>
    </location>
</feature>
<evidence type="ECO:0000259" key="3">
    <source>
        <dbReference type="PROSITE" id="PS50994"/>
    </source>
</evidence>
<dbReference type="InterPro" id="IPR013103">
    <property type="entry name" value="RVT_2"/>
</dbReference>
<evidence type="ECO:0000313" key="5">
    <source>
        <dbReference type="Proteomes" id="UP000007799"/>
    </source>
</evidence>
<proteinExistence type="predicted"/>
<dbReference type="InterPro" id="IPR001584">
    <property type="entry name" value="Integrase_cat-core"/>
</dbReference>